<evidence type="ECO:0000256" key="1">
    <source>
        <dbReference type="SAM" id="Phobius"/>
    </source>
</evidence>
<name>A0A1T5B932_9BACT</name>
<proteinExistence type="predicted"/>
<keyword evidence="3" id="KW-1185">Reference proteome</keyword>
<evidence type="ECO:0000313" key="2">
    <source>
        <dbReference type="EMBL" id="SKB43814.1"/>
    </source>
</evidence>
<dbReference type="AlphaFoldDB" id="A0A1T5B932"/>
<keyword evidence="1" id="KW-1133">Transmembrane helix</keyword>
<reference evidence="3" key="1">
    <citation type="submission" date="2017-02" db="EMBL/GenBank/DDBJ databases">
        <authorList>
            <person name="Varghese N."/>
            <person name="Submissions S."/>
        </authorList>
    </citation>
    <scope>NUCLEOTIDE SEQUENCE [LARGE SCALE GENOMIC DNA]</scope>
    <source>
        <strain evidence="3">DSM 22270</strain>
    </source>
</reference>
<dbReference type="Proteomes" id="UP000190897">
    <property type="component" value="Unassembled WGS sequence"/>
</dbReference>
<gene>
    <name evidence="2" type="ORF">SAMN05660293_00157</name>
</gene>
<evidence type="ECO:0000313" key="3">
    <source>
        <dbReference type="Proteomes" id="UP000190897"/>
    </source>
</evidence>
<feature type="transmembrane region" description="Helical" evidence="1">
    <location>
        <begin position="12"/>
        <end position="34"/>
    </location>
</feature>
<dbReference type="STRING" id="651661.SAMN05660293_00157"/>
<keyword evidence="1" id="KW-0472">Membrane</keyword>
<accession>A0A1T5B932</accession>
<sequence>MVVLAKLTLFILWLVAFALTCLVMGTVFPLIVIYEKLRTVIDGTSV</sequence>
<protein>
    <submittedName>
        <fullName evidence="2">Uncharacterized protein</fullName>
    </submittedName>
</protein>
<keyword evidence="1" id="KW-0812">Transmembrane</keyword>
<dbReference type="EMBL" id="FUZA01000001">
    <property type="protein sequence ID" value="SKB43814.1"/>
    <property type="molecule type" value="Genomic_DNA"/>
</dbReference>
<organism evidence="2 3">
    <name type="scientific">Dyadobacter psychrophilus</name>
    <dbReference type="NCBI Taxonomy" id="651661"/>
    <lineage>
        <taxon>Bacteria</taxon>
        <taxon>Pseudomonadati</taxon>
        <taxon>Bacteroidota</taxon>
        <taxon>Cytophagia</taxon>
        <taxon>Cytophagales</taxon>
        <taxon>Spirosomataceae</taxon>
        <taxon>Dyadobacter</taxon>
    </lineage>
</organism>